<organism evidence="5 6">
    <name type="scientific">Aspergillus nanangensis</name>
    <dbReference type="NCBI Taxonomy" id="2582783"/>
    <lineage>
        <taxon>Eukaryota</taxon>
        <taxon>Fungi</taxon>
        <taxon>Dikarya</taxon>
        <taxon>Ascomycota</taxon>
        <taxon>Pezizomycotina</taxon>
        <taxon>Eurotiomycetes</taxon>
        <taxon>Eurotiomycetidae</taxon>
        <taxon>Eurotiales</taxon>
        <taxon>Aspergillaceae</taxon>
        <taxon>Aspergillus</taxon>
        <taxon>Aspergillus subgen. Circumdati</taxon>
    </lineage>
</organism>
<name>A0AAD4CX81_ASPNN</name>
<keyword evidence="1 3" id="KW-0732">Signal</keyword>
<evidence type="ECO:0000256" key="1">
    <source>
        <dbReference type="ARBA" id="ARBA00022729"/>
    </source>
</evidence>
<dbReference type="Proteomes" id="UP001194746">
    <property type="component" value="Unassembled WGS sequence"/>
</dbReference>
<dbReference type="AlphaFoldDB" id="A0AAD4CX81"/>
<gene>
    <name evidence="5" type="ORF">FE257_007894</name>
</gene>
<reference evidence="5" key="1">
    <citation type="journal article" date="2019" name="Beilstein J. Org. Chem.">
        <title>Nanangenines: drimane sesquiterpenoids as the dominant metabolite cohort of a novel Australian fungus, Aspergillus nanangensis.</title>
        <authorList>
            <person name="Lacey H.J."/>
            <person name="Gilchrist C.L.M."/>
            <person name="Crombie A."/>
            <person name="Kalaitzis J.A."/>
            <person name="Vuong D."/>
            <person name="Rutledge P.J."/>
            <person name="Turner P."/>
            <person name="Pitt J.I."/>
            <person name="Lacey E."/>
            <person name="Chooi Y.H."/>
            <person name="Piggott A.M."/>
        </authorList>
    </citation>
    <scope>NUCLEOTIDE SEQUENCE</scope>
    <source>
        <strain evidence="5">MST-FP2251</strain>
    </source>
</reference>
<evidence type="ECO:0000256" key="2">
    <source>
        <dbReference type="SAM" id="MobiDB-lite"/>
    </source>
</evidence>
<evidence type="ECO:0000313" key="6">
    <source>
        <dbReference type="Proteomes" id="UP001194746"/>
    </source>
</evidence>
<dbReference type="PANTHER" id="PTHR40633">
    <property type="entry name" value="MATRIX PROTEIN, PUTATIVE (AFU_ORTHOLOGUE AFUA_8G05410)-RELATED"/>
    <property type="match status" value="1"/>
</dbReference>
<dbReference type="InterPro" id="IPR018466">
    <property type="entry name" value="Kre9/Knh1-like_N"/>
</dbReference>
<protein>
    <recommendedName>
        <fullName evidence="4">Yeast cell wall synthesis Kre9/Knh1-like N-terminal domain-containing protein</fullName>
    </recommendedName>
</protein>
<feature type="chain" id="PRO_5042212574" description="Yeast cell wall synthesis Kre9/Knh1-like N-terminal domain-containing protein" evidence="3">
    <location>
        <begin position="23"/>
        <end position="201"/>
    </location>
</feature>
<comment type="caution">
    <text evidence="5">The sequence shown here is derived from an EMBL/GenBank/DDBJ whole genome shotgun (WGS) entry which is preliminary data.</text>
</comment>
<dbReference type="InterPro" id="IPR052982">
    <property type="entry name" value="SRP1/TIP1-like"/>
</dbReference>
<accession>A0AAD4CX81</accession>
<proteinExistence type="predicted"/>
<feature type="region of interest" description="Disordered" evidence="2">
    <location>
        <begin position="109"/>
        <end position="172"/>
    </location>
</feature>
<sequence>MHGLRSLLITGICLASSSVVNALAFTNWPAVVIPGEPTTVTWTGLDMDTILTLRKGTAGDLHDVKTITDVARGGTFTWTPEPTLEDGTDYAFQIKQNGDVNYSGHFTVAGSRDQRPQAVGPPPPRLDPHSPEFDTSPKDNFGQEGVSKGNDGSPVSLGMSDETGTAKVGGDKKSVDNAASVGQVSVGFMVAVGVLAVHAIV</sequence>
<feature type="compositionally biased region" description="Basic and acidic residues" evidence="2">
    <location>
        <begin position="126"/>
        <end position="137"/>
    </location>
</feature>
<feature type="domain" description="Yeast cell wall synthesis Kre9/Knh1-like N-terminal" evidence="4">
    <location>
        <begin position="31"/>
        <end position="108"/>
    </location>
</feature>
<dbReference type="EMBL" id="VCAU01000004">
    <property type="protein sequence ID" value="KAF9894391.1"/>
    <property type="molecule type" value="Genomic_DNA"/>
</dbReference>
<keyword evidence="6" id="KW-1185">Reference proteome</keyword>
<evidence type="ECO:0000313" key="5">
    <source>
        <dbReference type="EMBL" id="KAF9894391.1"/>
    </source>
</evidence>
<dbReference type="Pfam" id="PF10342">
    <property type="entry name" value="Kre9_KNH"/>
    <property type="match status" value="1"/>
</dbReference>
<evidence type="ECO:0000259" key="4">
    <source>
        <dbReference type="Pfam" id="PF10342"/>
    </source>
</evidence>
<dbReference type="PANTHER" id="PTHR40633:SF6">
    <property type="entry name" value="MATRIX PROTEIN, PUTATIVE (AFU_ORTHOLOGUE AFUA_8G05410)-RELATED"/>
    <property type="match status" value="1"/>
</dbReference>
<feature type="signal peptide" evidence="3">
    <location>
        <begin position="1"/>
        <end position="22"/>
    </location>
</feature>
<reference evidence="5" key="2">
    <citation type="submission" date="2020-02" db="EMBL/GenBank/DDBJ databases">
        <authorList>
            <person name="Gilchrist C.L.M."/>
            <person name="Chooi Y.-H."/>
        </authorList>
    </citation>
    <scope>NUCLEOTIDE SEQUENCE</scope>
    <source>
        <strain evidence="5">MST-FP2251</strain>
    </source>
</reference>
<evidence type="ECO:0000256" key="3">
    <source>
        <dbReference type="SAM" id="SignalP"/>
    </source>
</evidence>